<evidence type="ECO:0000256" key="1">
    <source>
        <dbReference type="SAM" id="Phobius"/>
    </source>
</evidence>
<dbReference type="AlphaFoldDB" id="A0A0F8UTD0"/>
<reference evidence="2 3" key="1">
    <citation type="submission" date="2015-02" db="EMBL/GenBank/DDBJ databases">
        <title>Draft Genome Sequences of Two Closely-Related Aflatoxigenic Aspergillus Species Obtained from the Cote d'Ivoire.</title>
        <authorList>
            <person name="Moore G.G."/>
            <person name="Beltz S.B."/>
            <person name="Mack B.M."/>
        </authorList>
    </citation>
    <scope>NUCLEOTIDE SEQUENCE [LARGE SCALE GENOMIC DNA]</scope>
    <source>
        <strain evidence="2 3">SRRC1432</strain>
    </source>
</reference>
<keyword evidence="1" id="KW-1133">Transmembrane helix</keyword>
<name>A0A0F8UTD0_9EURO</name>
<dbReference type="Proteomes" id="UP000034947">
    <property type="component" value="Unassembled WGS sequence"/>
</dbReference>
<keyword evidence="1" id="KW-0812">Transmembrane</keyword>
<keyword evidence="1" id="KW-0472">Membrane</keyword>
<gene>
    <name evidence="2" type="ORF">AOCH_003834</name>
</gene>
<organism evidence="2 3">
    <name type="scientific">Aspergillus ochraceoroseus</name>
    <dbReference type="NCBI Taxonomy" id="138278"/>
    <lineage>
        <taxon>Eukaryota</taxon>
        <taxon>Fungi</taxon>
        <taxon>Dikarya</taxon>
        <taxon>Ascomycota</taxon>
        <taxon>Pezizomycotina</taxon>
        <taxon>Eurotiomycetes</taxon>
        <taxon>Eurotiomycetidae</taxon>
        <taxon>Eurotiales</taxon>
        <taxon>Aspergillaceae</taxon>
        <taxon>Aspergillus</taxon>
        <taxon>Aspergillus subgen. Nidulantes</taxon>
    </lineage>
</organism>
<feature type="transmembrane region" description="Helical" evidence="1">
    <location>
        <begin position="136"/>
        <end position="155"/>
    </location>
</feature>
<dbReference type="EMBL" id="JYKN01000839">
    <property type="protein sequence ID" value="KKK22834.1"/>
    <property type="molecule type" value="Genomic_DNA"/>
</dbReference>
<comment type="caution">
    <text evidence="2">The sequence shown here is derived from an EMBL/GenBank/DDBJ whole genome shotgun (WGS) entry which is preliminary data.</text>
</comment>
<dbReference type="OrthoDB" id="5402816at2759"/>
<proteinExistence type="predicted"/>
<protein>
    <submittedName>
        <fullName evidence="2">Uncharacterized protein</fullName>
    </submittedName>
</protein>
<sequence length="169" mass="19237">MNPALHTIYSLPHVIGIRVSRALTLSRLFACGLSSVTFPLIPYTCEKYSGIPLNLENRRVDPVHFLLPRGRSADEQARQVQRTQRPRPGAEQKRFELISSIAPQLANMPALDLRALEARNQVIERRNWASENPGPILVFCIVFVVGMGVILLFAYRRWMARKAAQQQYQ</sequence>
<evidence type="ECO:0000313" key="3">
    <source>
        <dbReference type="Proteomes" id="UP000034947"/>
    </source>
</evidence>
<keyword evidence="3" id="KW-1185">Reference proteome</keyword>
<accession>A0A0F8UTD0</accession>
<evidence type="ECO:0000313" key="2">
    <source>
        <dbReference type="EMBL" id="KKK22834.1"/>
    </source>
</evidence>